<evidence type="ECO:0000256" key="2">
    <source>
        <dbReference type="SAM" id="SignalP"/>
    </source>
</evidence>
<organism evidence="3 4">
    <name type="scientific">Caenorhabditis briggsae</name>
    <dbReference type="NCBI Taxonomy" id="6238"/>
    <lineage>
        <taxon>Eukaryota</taxon>
        <taxon>Metazoa</taxon>
        <taxon>Ecdysozoa</taxon>
        <taxon>Nematoda</taxon>
        <taxon>Chromadorea</taxon>
        <taxon>Rhabditida</taxon>
        <taxon>Rhabditina</taxon>
        <taxon>Rhabditomorpha</taxon>
        <taxon>Rhabditoidea</taxon>
        <taxon>Rhabditidae</taxon>
        <taxon>Peloderinae</taxon>
        <taxon>Caenorhabditis</taxon>
    </lineage>
</organism>
<feature type="region of interest" description="Disordered" evidence="1">
    <location>
        <begin position="150"/>
        <end position="169"/>
    </location>
</feature>
<name>A0AAE9EFE3_CAEBR</name>
<feature type="region of interest" description="Disordered" evidence="1">
    <location>
        <begin position="30"/>
        <end position="132"/>
    </location>
</feature>
<accession>A0AAE9EFE3</accession>
<reference evidence="3 4" key="1">
    <citation type="submission" date="2022-04" db="EMBL/GenBank/DDBJ databases">
        <title>Chromosome-level reference genomes for two strains of Caenorhabditis briggsae: an improved platform for comparative genomics.</title>
        <authorList>
            <person name="Stevens L."/>
            <person name="Andersen E."/>
        </authorList>
    </citation>
    <scope>NUCLEOTIDE SEQUENCE [LARGE SCALE GENOMIC DNA]</scope>
    <source>
        <strain evidence="3">VX34</strain>
        <tissue evidence="3">Whole-organism</tissue>
    </source>
</reference>
<evidence type="ECO:0000256" key="1">
    <source>
        <dbReference type="SAM" id="MobiDB-lite"/>
    </source>
</evidence>
<sequence>MNLLGIILPLLVVLGSAQSQFVSYQVQATTSSDTPTAATSVPTLSSSSSTSTATPSPESSEPSSPVTSTESTPDSSAASPSSSTSPVVPSTESEATSSSAPTESSSASSSSSTSTSISSESSSTSSQESTTASPGFFATVSNYIFGSSATSSAPALEDRTTTISTQSSSPTKECHTYLFQKKGCDVQEERNSCQKYLEPEDPYYVHPDQMLCTIPPYTSNTHLAMEHGLEKGLKYALVGSVEDKDRLKGKTVDWFLNNMQQLNIFIAIDKRKKNYYLDATKLCDENLGNCVKLLAKDVEKFIYWNCTSKLEKPYDYNRRMHARLAELRK</sequence>
<protein>
    <submittedName>
        <fullName evidence="3">Uncharacterized protein</fullName>
    </submittedName>
</protein>
<proteinExistence type="predicted"/>
<feature type="signal peptide" evidence="2">
    <location>
        <begin position="1"/>
        <end position="19"/>
    </location>
</feature>
<keyword evidence="2" id="KW-0732">Signal</keyword>
<evidence type="ECO:0000313" key="3">
    <source>
        <dbReference type="EMBL" id="UMM20297.1"/>
    </source>
</evidence>
<dbReference type="EMBL" id="CP092621">
    <property type="protein sequence ID" value="UMM20297.1"/>
    <property type="molecule type" value="Genomic_DNA"/>
</dbReference>
<evidence type="ECO:0000313" key="4">
    <source>
        <dbReference type="Proteomes" id="UP000829354"/>
    </source>
</evidence>
<dbReference type="AlphaFoldDB" id="A0AAE9EFE3"/>
<dbReference type="Proteomes" id="UP000829354">
    <property type="component" value="Chromosome II"/>
</dbReference>
<feature type="chain" id="PRO_5042051027" evidence="2">
    <location>
        <begin position="20"/>
        <end position="329"/>
    </location>
</feature>
<gene>
    <name evidence="3" type="ORF">L5515_015617</name>
</gene>
<keyword evidence="4" id="KW-1185">Reference proteome</keyword>